<dbReference type="EMBL" id="LR031880">
    <property type="protein sequence ID" value="VDD64058.1"/>
    <property type="molecule type" value="Genomic_DNA"/>
</dbReference>
<dbReference type="AlphaFoldDB" id="A0A3P6GD39"/>
<accession>A0A3P6GD39</accession>
<organism evidence="1">
    <name type="scientific">Brassica oleracea</name>
    <name type="common">Wild cabbage</name>
    <dbReference type="NCBI Taxonomy" id="3712"/>
    <lineage>
        <taxon>Eukaryota</taxon>
        <taxon>Viridiplantae</taxon>
        <taxon>Streptophyta</taxon>
        <taxon>Embryophyta</taxon>
        <taxon>Tracheophyta</taxon>
        <taxon>Spermatophyta</taxon>
        <taxon>Magnoliopsida</taxon>
        <taxon>eudicotyledons</taxon>
        <taxon>Gunneridae</taxon>
        <taxon>Pentapetalae</taxon>
        <taxon>rosids</taxon>
        <taxon>malvids</taxon>
        <taxon>Brassicales</taxon>
        <taxon>Brassicaceae</taxon>
        <taxon>Brassiceae</taxon>
        <taxon>Brassica</taxon>
    </lineage>
</organism>
<proteinExistence type="predicted"/>
<name>A0A3P6GD39_BRAOL</name>
<sequence>MTLHVVEVARVTPAPDSDSVLNSAHSLTIPLTFFDLPWLMRRMIFPGREDSSRRFGERPGFEKDRDGGGRVQDWVRFHW</sequence>
<protein>
    <submittedName>
        <fullName evidence="1">Uncharacterized protein</fullName>
    </submittedName>
</protein>
<evidence type="ECO:0000313" key="1">
    <source>
        <dbReference type="EMBL" id="VDD64058.1"/>
    </source>
</evidence>
<gene>
    <name evidence="1" type="ORF">BOLC6T39511H</name>
</gene>
<reference evidence="1" key="1">
    <citation type="submission" date="2018-11" db="EMBL/GenBank/DDBJ databases">
        <authorList>
            <consortium name="Genoscope - CEA"/>
            <person name="William W."/>
        </authorList>
    </citation>
    <scope>NUCLEOTIDE SEQUENCE</scope>
</reference>